<keyword evidence="2" id="KW-0238">DNA-binding</keyword>
<feature type="domain" description="HTH araC/xylS-type" evidence="4">
    <location>
        <begin position="35"/>
        <end position="133"/>
    </location>
</feature>
<evidence type="ECO:0000256" key="1">
    <source>
        <dbReference type="ARBA" id="ARBA00023015"/>
    </source>
</evidence>
<accession>A0A517NRV6</accession>
<dbReference type="InterPro" id="IPR009057">
    <property type="entry name" value="Homeodomain-like_sf"/>
</dbReference>
<proteinExistence type="predicted"/>
<organism evidence="5 6">
    <name type="scientific">Stieleria marina</name>
    <dbReference type="NCBI Taxonomy" id="1930275"/>
    <lineage>
        <taxon>Bacteria</taxon>
        <taxon>Pseudomonadati</taxon>
        <taxon>Planctomycetota</taxon>
        <taxon>Planctomycetia</taxon>
        <taxon>Pirellulales</taxon>
        <taxon>Pirellulaceae</taxon>
        <taxon>Stieleria</taxon>
    </lineage>
</organism>
<gene>
    <name evidence="5" type="primary">xylR_3</name>
    <name evidence="5" type="ORF">K239x_18200</name>
</gene>
<dbReference type="PANTHER" id="PTHR46796:SF13">
    <property type="entry name" value="HTH-TYPE TRANSCRIPTIONAL ACTIVATOR RHAS"/>
    <property type="match status" value="1"/>
</dbReference>
<dbReference type="Proteomes" id="UP000319817">
    <property type="component" value="Chromosome"/>
</dbReference>
<dbReference type="AlphaFoldDB" id="A0A517NRV6"/>
<dbReference type="PROSITE" id="PS00041">
    <property type="entry name" value="HTH_ARAC_FAMILY_1"/>
    <property type="match status" value="1"/>
</dbReference>
<evidence type="ECO:0000259" key="4">
    <source>
        <dbReference type="PROSITE" id="PS01124"/>
    </source>
</evidence>
<keyword evidence="6" id="KW-1185">Reference proteome</keyword>
<dbReference type="InterPro" id="IPR050204">
    <property type="entry name" value="AraC_XylS_family_regulators"/>
</dbReference>
<dbReference type="EMBL" id="CP036526">
    <property type="protein sequence ID" value="QDT09868.1"/>
    <property type="molecule type" value="Genomic_DNA"/>
</dbReference>
<keyword evidence="1" id="KW-0805">Transcription regulation</keyword>
<dbReference type="GO" id="GO:0043565">
    <property type="term" value="F:sequence-specific DNA binding"/>
    <property type="evidence" value="ECO:0007669"/>
    <property type="project" value="InterPro"/>
</dbReference>
<dbReference type="Gene3D" id="1.10.10.60">
    <property type="entry name" value="Homeodomain-like"/>
    <property type="match status" value="1"/>
</dbReference>
<dbReference type="PANTHER" id="PTHR46796">
    <property type="entry name" value="HTH-TYPE TRANSCRIPTIONAL ACTIVATOR RHAS-RELATED"/>
    <property type="match status" value="1"/>
</dbReference>
<dbReference type="GO" id="GO:0003700">
    <property type="term" value="F:DNA-binding transcription factor activity"/>
    <property type="evidence" value="ECO:0007669"/>
    <property type="project" value="InterPro"/>
</dbReference>
<evidence type="ECO:0000313" key="5">
    <source>
        <dbReference type="EMBL" id="QDT09868.1"/>
    </source>
</evidence>
<dbReference type="InterPro" id="IPR018062">
    <property type="entry name" value="HTH_AraC-typ_CS"/>
</dbReference>
<sequence length="136" mass="15505">MDGKPDSGKTIYVPPTRIVECMSTDVLAVSNAMVAQALQFIRENFDKQIQVVEILKQVAVSRTGLEKGFRENFPRAPMEELRRLRLDLAKQLLRTTDDSIVQIARQSGFQTSHNLCRTFKREMNATPKSYRKSSTN</sequence>
<dbReference type="Pfam" id="PF12833">
    <property type="entry name" value="HTH_18"/>
    <property type="match status" value="1"/>
</dbReference>
<name>A0A517NRV6_9BACT</name>
<reference evidence="5 6" key="1">
    <citation type="submission" date="2019-02" db="EMBL/GenBank/DDBJ databases">
        <title>Deep-cultivation of Planctomycetes and their phenomic and genomic characterization uncovers novel biology.</title>
        <authorList>
            <person name="Wiegand S."/>
            <person name="Jogler M."/>
            <person name="Boedeker C."/>
            <person name="Pinto D."/>
            <person name="Vollmers J."/>
            <person name="Rivas-Marin E."/>
            <person name="Kohn T."/>
            <person name="Peeters S.H."/>
            <person name="Heuer A."/>
            <person name="Rast P."/>
            <person name="Oberbeckmann S."/>
            <person name="Bunk B."/>
            <person name="Jeske O."/>
            <person name="Meyerdierks A."/>
            <person name="Storesund J.E."/>
            <person name="Kallscheuer N."/>
            <person name="Luecker S."/>
            <person name="Lage O.M."/>
            <person name="Pohl T."/>
            <person name="Merkel B.J."/>
            <person name="Hornburger P."/>
            <person name="Mueller R.-W."/>
            <person name="Bruemmer F."/>
            <person name="Labrenz M."/>
            <person name="Spormann A.M."/>
            <person name="Op den Camp H."/>
            <person name="Overmann J."/>
            <person name="Amann R."/>
            <person name="Jetten M.S.M."/>
            <person name="Mascher T."/>
            <person name="Medema M.H."/>
            <person name="Devos D.P."/>
            <person name="Kaster A.-K."/>
            <person name="Ovreas L."/>
            <person name="Rohde M."/>
            <person name="Galperin M.Y."/>
            <person name="Jogler C."/>
        </authorList>
    </citation>
    <scope>NUCLEOTIDE SEQUENCE [LARGE SCALE GENOMIC DNA]</scope>
    <source>
        <strain evidence="5 6">K23_9</strain>
    </source>
</reference>
<dbReference type="SMART" id="SM00342">
    <property type="entry name" value="HTH_ARAC"/>
    <property type="match status" value="1"/>
</dbReference>
<evidence type="ECO:0000256" key="2">
    <source>
        <dbReference type="ARBA" id="ARBA00023125"/>
    </source>
</evidence>
<evidence type="ECO:0000256" key="3">
    <source>
        <dbReference type="ARBA" id="ARBA00023163"/>
    </source>
</evidence>
<keyword evidence="3" id="KW-0804">Transcription</keyword>
<dbReference type="RefSeq" id="WP_419189840.1">
    <property type="nucleotide sequence ID" value="NZ_CP036526.1"/>
</dbReference>
<protein>
    <submittedName>
        <fullName evidence="5">Xylose operon regulatory protein</fullName>
    </submittedName>
</protein>
<evidence type="ECO:0000313" key="6">
    <source>
        <dbReference type="Proteomes" id="UP000319817"/>
    </source>
</evidence>
<dbReference type="PROSITE" id="PS01124">
    <property type="entry name" value="HTH_ARAC_FAMILY_2"/>
    <property type="match status" value="1"/>
</dbReference>
<dbReference type="SUPFAM" id="SSF46689">
    <property type="entry name" value="Homeodomain-like"/>
    <property type="match status" value="1"/>
</dbReference>
<dbReference type="InterPro" id="IPR018060">
    <property type="entry name" value="HTH_AraC"/>
</dbReference>